<dbReference type="GO" id="GO:0003700">
    <property type="term" value="F:DNA-binding transcription factor activity"/>
    <property type="evidence" value="ECO:0007669"/>
    <property type="project" value="InterPro"/>
</dbReference>
<evidence type="ECO:0000256" key="1">
    <source>
        <dbReference type="ARBA" id="ARBA00023015"/>
    </source>
</evidence>
<dbReference type="Gene3D" id="2.60.120.280">
    <property type="entry name" value="Regulatory protein AraC"/>
    <property type="match status" value="1"/>
</dbReference>
<dbReference type="InterPro" id="IPR003313">
    <property type="entry name" value="AraC-bd"/>
</dbReference>
<evidence type="ECO:0000313" key="5">
    <source>
        <dbReference type="EMBL" id="MBD2848115.1"/>
    </source>
</evidence>
<gene>
    <name evidence="5" type="ORF">IDH44_23200</name>
</gene>
<dbReference type="AlphaFoldDB" id="A0A927GUF9"/>
<evidence type="ECO:0000256" key="2">
    <source>
        <dbReference type="ARBA" id="ARBA00023125"/>
    </source>
</evidence>
<dbReference type="Proteomes" id="UP000621560">
    <property type="component" value="Unassembled WGS sequence"/>
</dbReference>
<dbReference type="PROSITE" id="PS01124">
    <property type="entry name" value="HTH_ARAC_FAMILY_2"/>
    <property type="match status" value="1"/>
</dbReference>
<dbReference type="Pfam" id="PF02311">
    <property type="entry name" value="AraC_binding"/>
    <property type="match status" value="1"/>
</dbReference>
<reference evidence="5" key="1">
    <citation type="submission" date="2020-09" db="EMBL/GenBank/DDBJ databases">
        <title>A novel bacterium of genus Paenibacillus, isolated from South China Sea.</title>
        <authorList>
            <person name="Huang H."/>
            <person name="Mo K."/>
            <person name="Hu Y."/>
        </authorList>
    </citation>
    <scope>NUCLEOTIDE SEQUENCE</scope>
    <source>
        <strain evidence="5">IB182496</strain>
    </source>
</reference>
<keyword evidence="2" id="KW-0238">DNA-binding</keyword>
<evidence type="ECO:0000256" key="3">
    <source>
        <dbReference type="ARBA" id="ARBA00023163"/>
    </source>
</evidence>
<keyword evidence="3" id="KW-0804">Transcription</keyword>
<protein>
    <submittedName>
        <fullName evidence="5">AraC family transcriptional regulator</fullName>
    </submittedName>
</protein>
<dbReference type="Gene3D" id="1.10.10.60">
    <property type="entry name" value="Homeodomain-like"/>
    <property type="match status" value="2"/>
</dbReference>
<dbReference type="InterPro" id="IPR037923">
    <property type="entry name" value="HTH-like"/>
</dbReference>
<dbReference type="Pfam" id="PF12833">
    <property type="entry name" value="HTH_18"/>
    <property type="match status" value="1"/>
</dbReference>
<feature type="domain" description="HTH araC/xylS-type" evidence="4">
    <location>
        <begin position="179"/>
        <end position="278"/>
    </location>
</feature>
<dbReference type="RefSeq" id="WP_190921216.1">
    <property type="nucleotide sequence ID" value="NZ_JACXIZ010000054.1"/>
</dbReference>
<dbReference type="PANTHER" id="PTHR43280">
    <property type="entry name" value="ARAC-FAMILY TRANSCRIPTIONAL REGULATOR"/>
    <property type="match status" value="1"/>
</dbReference>
<name>A0A927GUF9_9BACL</name>
<keyword evidence="6" id="KW-1185">Reference proteome</keyword>
<dbReference type="PANTHER" id="PTHR43280:SF28">
    <property type="entry name" value="HTH-TYPE TRANSCRIPTIONAL ACTIVATOR RHAS"/>
    <property type="match status" value="1"/>
</dbReference>
<dbReference type="InterPro" id="IPR018060">
    <property type="entry name" value="HTH_AraC"/>
</dbReference>
<proteinExistence type="predicted"/>
<dbReference type="SMART" id="SM00342">
    <property type="entry name" value="HTH_ARAC"/>
    <property type="match status" value="1"/>
</dbReference>
<accession>A0A927GUF9</accession>
<sequence length="283" mass="32484">MFIDRSYYLPDFSEFRFFCFPHSVGNYRRPTRANHNVSRPDGVPGFSLHYVAQGRGFLELDGETHALRAGDMFWHAPEAPMRYYSADDDPWDVFWIQLYGSTLPSFVADNGFSQSGIWMMKDGTLLKHNFLDLLDEIEHRNFLRPARISALSYAILIEFLTHAVSTSHYRGVNNAETIMALLPIMQQKAHQPFVLEEWASSAGYSPNYFCSLFKKITRMTPVAYVTKCRIQLSKHLLLQRPLLPIKEVAISSGYPGLSYFNKKFMAAEGMTPGEFRNKHLSSM</sequence>
<evidence type="ECO:0000313" key="6">
    <source>
        <dbReference type="Proteomes" id="UP000621560"/>
    </source>
</evidence>
<dbReference type="SUPFAM" id="SSF51215">
    <property type="entry name" value="Regulatory protein AraC"/>
    <property type="match status" value="1"/>
</dbReference>
<evidence type="ECO:0000259" key="4">
    <source>
        <dbReference type="PROSITE" id="PS01124"/>
    </source>
</evidence>
<dbReference type="EMBL" id="JACXIZ010000054">
    <property type="protein sequence ID" value="MBD2848115.1"/>
    <property type="molecule type" value="Genomic_DNA"/>
</dbReference>
<dbReference type="SUPFAM" id="SSF46689">
    <property type="entry name" value="Homeodomain-like"/>
    <property type="match status" value="2"/>
</dbReference>
<comment type="caution">
    <text evidence="5">The sequence shown here is derived from an EMBL/GenBank/DDBJ whole genome shotgun (WGS) entry which is preliminary data.</text>
</comment>
<dbReference type="InterPro" id="IPR009057">
    <property type="entry name" value="Homeodomain-like_sf"/>
</dbReference>
<dbReference type="GO" id="GO:0043565">
    <property type="term" value="F:sequence-specific DNA binding"/>
    <property type="evidence" value="ECO:0007669"/>
    <property type="project" value="InterPro"/>
</dbReference>
<keyword evidence="1" id="KW-0805">Transcription regulation</keyword>
<organism evidence="5 6">
    <name type="scientific">Paenibacillus sabuli</name>
    <dbReference type="NCBI Taxonomy" id="2772509"/>
    <lineage>
        <taxon>Bacteria</taxon>
        <taxon>Bacillati</taxon>
        <taxon>Bacillota</taxon>
        <taxon>Bacilli</taxon>
        <taxon>Bacillales</taxon>
        <taxon>Paenibacillaceae</taxon>
        <taxon>Paenibacillus</taxon>
    </lineage>
</organism>